<keyword evidence="1" id="KW-1133">Transmembrane helix</keyword>
<dbReference type="Proteomes" id="UP001305414">
    <property type="component" value="Unassembled WGS sequence"/>
</dbReference>
<protein>
    <submittedName>
        <fullName evidence="2">Uncharacterized protein</fullName>
    </submittedName>
</protein>
<evidence type="ECO:0000313" key="3">
    <source>
        <dbReference type="Proteomes" id="UP001305414"/>
    </source>
</evidence>
<feature type="transmembrane region" description="Helical" evidence="1">
    <location>
        <begin position="36"/>
        <end position="56"/>
    </location>
</feature>
<dbReference type="AlphaFoldDB" id="A0AAN7UNB1"/>
<keyword evidence="1" id="KW-0472">Membrane</keyword>
<gene>
    <name evidence="2" type="ORF">RRF57_004166</name>
</gene>
<reference evidence="2 3" key="1">
    <citation type="submission" date="2023-10" db="EMBL/GenBank/DDBJ databases">
        <title>Draft genome sequence of Xylaria bambusicola isolate GMP-LS, the root and basal stem rot pathogen of sugarcane in Indonesia.</title>
        <authorList>
            <person name="Selvaraj P."/>
            <person name="Muralishankar V."/>
            <person name="Muruganantham S."/>
            <person name="Sp S."/>
            <person name="Haryani S."/>
            <person name="Lau K.J.X."/>
            <person name="Naqvi N.I."/>
        </authorList>
    </citation>
    <scope>NUCLEOTIDE SEQUENCE [LARGE SCALE GENOMIC DNA]</scope>
    <source>
        <strain evidence="2">GMP-LS</strain>
    </source>
</reference>
<accession>A0AAN7UNB1</accession>
<sequence length="94" mass="10776">MVFNYSWRGALAFSVAGSYLLALYQPAWWNLHFTGGFISLCLIQTFAWAVWTVILWPKLFSPLRSLPEPSGGSWWNGHFARILAEPSGIPMREW</sequence>
<feature type="transmembrane region" description="Helical" evidence="1">
    <location>
        <begin position="7"/>
        <end position="24"/>
    </location>
</feature>
<comment type="caution">
    <text evidence="2">The sequence shown here is derived from an EMBL/GenBank/DDBJ whole genome shotgun (WGS) entry which is preliminary data.</text>
</comment>
<keyword evidence="3" id="KW-1185">Reference proteome</keyword>
<evidence type="ECO:0000313" key="2">
    <source>
        <dbReference type="EMBL" id="KAK5628451.1"/>
    </source>
</evidence>
<name>A0AAN7UNB1_9PEZI</name>
<organism evidence="2 3">
    <name type="scientific">Xylaria bambusicola</name>
    <dbReference type="NCBI Taxonomy" id="326684"/>
    <lineage>
        <taxon>Eukaryota</taxon>
        <taxon>Fungi</taxon>
        <taxon>Dikarya</taxon>
        <taxon>Ascomycota</taxon>
        <taxon>Pezizomycotina</taxon>
        <taxon>Sordariomycetes</taxon>
        <taxon>Xylariomycetidae</taxon>
        <taxon>Xylariales</taxon>
        <taxon>Xylariaceae</taxon>
        <taxon>Xylaria</taxon>
    </lineage>
</organism>
<dbReference type="EMBL" id="JAWHQM010000008">
    <property type="protein sequence ID" value="KAK5628451.1"/>
    <property type="molecule type" value="Genomic_DNA"/>
</dbReference>
<evidence type="ECO:0000256" key="1">
    <source>
        <dbReference type="SAM" id="Phobius"/>
    </source>
</evidence>
<keyword evidence="1" id="KW-0812">Transmembrane</keyword>
<proteinExistence type="predicted"/>